<dbReference type="GO" id="GO:0003676">
    <property type="term" value="F:nucleic acid binding"/>
    <property type="evidence" value="ECO:0007669"/>
    <property type="project" value="InterPro"/>
</dbReference>
<dbReference type="PANTHER" id="PTHR42648">
    <property type="entry name" value="TRANSPOSASE, PUTATIVE-RELATED"/>
    <property type="match status" value="1"/>
</dbReference>
<dbReference type="PROSITE" id="PS50846">
    <property type="entry name" value="HMA_2"/>
    <property type="match status" value="1"/>
</dbReference>
<dbReference type="InterPro" id="IPR057670">
    <property type="entry name" value="SH3_retrovirus"/>
</dbReference>
<dbReference type="InterPro" id="IPR025724">
    <property type="entry name" value="GAG-pre-integrase_dom"/>
</dbReference>
<dbReference type="Pfam" id="PF13976">
    <property type="entry name" value="gag_pre-integrs"/>
    <property type="match status" value="1"/>
</dbReference>
<dbReference type="PANTHER" id="PTHR42648:SF26">
    <property type="entry name" value="INTEGRASE CATALYTIC DOMAIN-CONTAINING PROTEIN"/>
    <property type="match status" value="1"/>
</dbReference>
<feature type="region of interest" description="Disordered" evidence="1">
    <location>
        <begin position="625"/>
        <end position="662"/>
    </location>
</feature>
<dbReference type="Pfam" id="PF25597">
    <property type="entry name" value="SH3_retrovirus"/>
    <property type="match status" value="1"/>
</dbReference>
<feature type="compositionally biased region" description="Low complexity" evidence="1">
    <location>
        <begin position="652"/>
        <end position="662"/>
    </location>
</feature>
<protein>
    <recommendedName>
        <fullName evidence="2">HMA domain-containing protein</fullName>
    </recommendedName>
</protein>
<dbReference type="InterPro" id="IPR012337">
    <property type="entry name" value="RNaseH-like_sf"/>
</dbReference>
<evidence type="ECO:0000256" key="1">
    <source>
        <dbReference type="SAM" id="MobiDB-lite"/>
    </source>
</evidence>
<evidence type="ECO:0000313" key="3">
    <source>
        <dbReference type="EMBL" id="SPD01306.1"/>
    </source>
</evidence>
<dbReference type="Gene3D" id="3.30.420.10">
    <property type="entry name" value="Ribonuclease H-like superfamily/Ribonuclease H"/>
    <property type="match status" value="1"/>
</dbReference>
<gene>
    <name evidence="3" type="ORF">FSB_LOCUS29188</name>
</gene>
<dbReference type="InterPro" id="IPR036397">
    <property type="entry name" value="RNaseH_sf"/>
</dbReference>
<dbReference type="InterPro" id="IPR039537">
    <property type="entry name" value="Retrotran_Ty1/copia-like"/>
</dbReference>
<accession>A0A2N9GFG2</accession>
<dbReference type="SUPFAM" id="SSF53098">
    <property type="entry name" value="Ribonuclease H-like"/>
    <property type="match status" value="1"/>
</dbReference>
<dbReference type="Gene3D" id="3.30.70.100">
    <property type="match status" value="1"/>
</dbReference>
<dbReference type="GO" id="GO:0046872">
    <property type="term" value="F:metal ion binding"/>
    <property type="evidence" value="ECO:0007669"/>
    <property type="project" value="InterPro"/>
</dbReference>
<evidence type="ECO:0000259" key="2">
    <source>
        <dbReference type="PROSITE" id="PS50846"/>
    </source>
</evidence>
<proteinExistence type="predicted"/>
<feature type="compositionally biased region" description="Low complexity" evidence="1">
    <location>
        <begin position="625"/>
        <end position="634"/>
    </location>
</feature>
<name>A0A2N9GFG2_FAGSY</name>
<feature type="region of interest" description="Disordered" evidence="1">
    <location>
        <begin position="252"/>
        <end position="276"/>
    </location>
</feature>
<feature type="region of interest" description="Disordered" evidence="1">
    <location>
        <begin position="333"/>
        <end position="352"/>
    </location>
</feature>
<dbReference type="InterPro" id="IPR006121">
    <property type="entry name" value="HMA_dom"/>
</dbReference>
<feature type="domain" description="HMA" evidence="2">
    <location>
        <begin position="1"/>
        <end position="65"/>
    </location>
</feature>
<dbReference type="AlphaFoldDB" id="A0A2N9GFG2"/>
<organism evidence="3">
    <name type="scientific">Fagus sylvatica</name>
    <name type="common">Beechnut</name>
    <dbReference type="NCBI Taxonomy" id="28930"/>
    <lineage>
        <taxon>Eukaryota</taxon>
        <taxon>Viridiplantae</taxon>
        <taxon>Streptophyta</taxon>
        <taxon>Embryophyta</taxon>
        <taxon>Tracheophyta</taxon>
        <taxon>Spermatophyta</taxon>
        <taxon>Magnoliopsida</taxon>
        <taxon>eudicotyledons</taxon>
        <taxon>Gunneridae</taxon>
        <taxon>Pentapetalae</taxon>
        <taxon>rosids</taxon>
        <taxon>fabids</taxon>
        <taxon>Fagales</taxon>
        <taxon>Fagaceae</taxon>
        <taxon>Fagus</taxon>
    </lineage>
</organism>
<dbReference type="EMBL" id="OIVN01002181">
    <property type="protein sequence ID" value="SPD01306.1"/>
    <property type="molecule type" value="Genomic_DNA"/>
</dbReference>
<reference evidence="3" key="1">
    <citation type="submission" date="2018-02" db="EMBL/GenBank/DDBJ databases">
        <authorList>
            <person name="Cohen D.B."/>
            <person name="Kent A.D."/>
        </authorList>
    </citation>
    <scope>NUCLEOTIDE SEQUENCE</scope>
</reference>
<sequence length="662" mass="74141">MKVRMNCEKCRTKALKIAAEAKGVNSVAIEGADKSQVVVIGDEVDSACLTRSLRKKLGHATIVSVQELKEDAKKKPEEKEPTTLYCTQYPWQYQYPIFLLGYAIPPSHPFLIYWEILMMLVLPWDMLAKRYSSSHGTREYQLSIEQYQIRQDPGQSINDFFARFQFIWDQLDLSDPPWDTPNDAMKYATRRDQMRLYQFLMALHEDYEPVRGQLLHQLPTPSLDAALNDLVREETRLQTLQAQNKLNVLATTSPLAPLQQSDSDQSSPNTRRSDRKSNKFCRYCKKHGHTIETCFRRNRSTAAVTHGDTDQTPTAAVAPAHSGSAITLTTDQLGRHHRSGSRPGCSARHAPTIHTANGSTMLVRSIGTVSTSKLSISDVFHDPRTGQELGTGRRIGRLFEISSLRLPATGVSAATSSSPSLSLWHSRLGHASSSRVQQLVSRGLLGPVSKDNFDCVSCQLGKQPALPFQNSTSQQNGRAERKLRHILDTVRALLLSSKVPVPFWGEAVLTAAHAINRIPSPTISNQTPYERLFGSPPHYQHLRSFGSACFVLLQPHEHNKLEPRSRLCCFLGYGETQKGYRCYDPIAHRLRISRHVVFWEHRLFTEVSQFRPSFSLSSLSDLFPEVSPPSLESFPPSPEVSTSIPQTESSDHSSGSSSQKTP</sequence>